<gene>
    <name evidence="3" type="ORF">FDP41_005633</name>
</gene>
<accession>A0A6A5BRT3</accession>
<feature type="compositionally biased region" description="Polar residues" evidence="1">
    <location>
        <begin position="248"/>
        <end position="257"/>
    </location>
</feature>
<evidence type="ECO:0000256" key="2">
    <source>
        <dbReference type="SAM" id="SignalP"/>
    </source>
</evidence>
<feature type="signal peptide" evidence="2">
    <location>
        <begin position="1"/>
        <end position="25"/>
    </location>
</feature>
<dbReference type="EMBL" id="VFQX01000044">
    <property type="protein sequence ID" value="KAF0975639.1"/>
    <property type="molecule type" value="Genomic_DNA"/>
</dbReference>
<keyword evidence="4" id="KW-1185">Reference proteome</keyword>
<feature type="chain" id="PRO_5025340301" evidence="2">
    <location>
        <begin position="26"/>
        <end position="296"/>
    </location>
</feature>
<feature type="compositionally biased region" description="Basic residues" evidence="1">
    <location>
        <begin position="146"/>
        <end position="184"/>
    </location>
</feature>
<organism evidence="3 4">
    <name type="scientific">Naegleria fowleri</name>
    <name type="common">Brain eating amoeba</name>
    <dbReference type="NCBI Taxonomy" id="5763"/>
    <lineage>
        <taxon>Eukaryota</taxon>
        <taxon>Discoba</taxon>
        <taxon>Heterolobosea</taxon>
        <taxon>Tetramitia</taxon>
        <taxon>Eutetramitia</taxon>
        <taxon>Vahlkampfiidae</taxon>
        <taxon>Naegleria</taxon>
    </lineage>
</organism>
<reference evidence="3 4" key="1">
    <citation type="journal article" date="2019" name="Sci. Rep.">
        <title>Nanopore sequencing improves the draft genome of the human pathogenic amoeba Naegleria fowleri.</title>
        <authorList>
            <person name="Liechti N."/>
            <person name="Schurch N."/>
            <person name="Bruggmann R."/>
            <person name="Wittwer M."/>
        </authorList>
    </citation>
    <scope>NUCLEOTIDE SEQUENCE [LARGE SCALE GENOMIC DNA]</scope>
    <source>
        <strain evidence="3 4">ATCC 30894</strain>
    </source>
</reference>
<keyword evidence="2" id="KW-0732">Signal</keyword>
<sequence>MRGTARLLLVITAFLFLTAALVTVASTPPQSDERPLKHIDTCMKTCKVRKNNCPRSNKLVPKCWKSKPYCVVRRLIRNKTKQLKKVKHGIRHIKTLIRAVKYNMYGDSRSPSYVQSQQSVMRELKAVASTLRFELEALLRRRTSLRERRRVSMGHGRKRQAPRRKAQRKAGRKNSKHSRRSRRLRPIDSSIRVQQKKRRSRKADTSSVEERQAKEESTIITPNRLKTTVWERERSNQQQKSSPRESPNESTSTSRSTEVAKEGPSFSSTPGKTFFETITAKRINKKGEEKQDEEAT</sequence>
<dbReference type="VEuPathDB" id="AmoebaDB:NfTy_067720"/>
<evidence type="ECO:0000256" key="1">
    <source>
        <dbReference type="SAM" id="MobiDB-lite"/>
    </source>
</evidence>
<dbReference type="VEuPathDB" id="AmoebaDB:FDP41_005633"/>
<evidence type="ECO:0000313" key="4">
    <source>
        <dbReference type="Proteomes" id="UP000444721"/>
    </source>
</evidence>
<comment type="caution">
    <text evidence="3">The sequence shown here is derived from an EMBL/GenBank/DDBJ whole genome shotgun (WGS) entry which is preliminary data.</text>
</comment>
<dbReference type="Proteomes" id="UP000444721">
    <property type="component" value="Unassembled WGS sequence"/>
</dbReference>
<protein>
    <submittedName>
        <fullName evidence="3">Uncharacterized protein</fullName>
    </submittedName>
</protein>
<evidence type="ECO:0000313" key="3">
    <source>
        <dbReference type="EMBL" id="KAF0975639.1"/>
    </source>
</evidence>
<dbReference type="AlphaFoldDB" id="A0A6A5BRT3"/>
<dbReference type="VEuPathDB" id="AmoebaDB:NF0023350"/>
<feature type="region of interest" description="Disordered" evidence="1">
    <location>
        <begin position="146"/>
        <end position="296"/>
    </location>
</feature>
<name>A0A6A5BRT3_NAEFO</name>
<dbReference type="RefSeq" id="XP_044560352.1">
    <property type="nucleotide sequence ID" value="XM_044709179.1"/>
</dbReference>
<feature type="compositionally biased region" description="Basic and acidic residues" evidence="1">
    <location>
        <begin position="202"/>
        <end position="217"/>
    </location>
</feature>
<dbReference type="GeneID" id="68112851"/>
<proteinExistence type="predicted"/>